<protein>
    <submittedName>
        <fullName evidence="2">Predicted N-acyltransferase, GNAT family</fullName>
    </submittedName>
</protein>
<feature type="domain" description="N-acetyltransferase" evidence="1">
    <location>
        <begin position="30"/>
        <end position="178"/>
    </location>
</feature>
<gene>
    <name evidence="2" type="ORF">SAMN05192574_106234</name>
</gene>
<evidence type="ECO:0000313" key="2">
    <source>
        <dbReference type="EMBL" id="SEO24334.1"/>
    </source>
</evidence>
<dbReference type="InterPro" id="IPR016181">
    <property type="entry name" value="Acyl_CoA_acyltransferase"/>
</dbReference>
<dbReference type="AlphaFoldDB" id="A0A1H8N419"/>
<proteinExistence type="predicted"/>
<dbReference type="Gene3D" id="3.40.630.30">
    <property type="match status" value="1"/>
</dbReference>
<dbReference type="Pfam" id="PF13673">
    <property type="entry name" value="Acetyltransf_10"/>
    <property type="match status" value="1"/>
</dbReference>
<dbReference type="Proteomes" id="UP000198942">
    <property type="component" value="Unassembled WGS sequence"/>
</dbReference>
<accession>A0A1H8N419</accession>
<dbReference type="PROSITE" id="PS51186">
    <property type="entry name" value="GNAT"/>
    <property type="match status" value="1"/>
</dbReference>
<reference evidence="3" key="1">
    <citation type="submission" date="2016-10" db="EMBL/GenBank/DDBJ databases">
        <authorList>
            <person name="Varghese N."/>
            <person name="Submissions S."/>
        </authorList>
    </citation>
    <scope>NUCLEOTIDE SEQUENCE [LARGE SCALE GENOMIC DNA]</scope>
    <source>
        <strain evidence="3">Gh-48</strain>
    </source>
</reference>
<keyword evidence="2" id="KW-0012">Acyltransferase</keyword>
<name>A0A1H8N419_9SPHI</name>
<dbReference type="InterPro" id="IPR000182">
    <property type="entry name" value="GNAT_dom"/>
</dbReference>
<keyword evidence="3" id="KW-1185">Reference proteome</keyword>
<dbReference type="GO" id="GO:0016747">
    <property type="term" value="F:acyltransferase activity, transferring groups other than amino-acyl groups"/>
    <property type="evidence" value="ECO:0007669"/>
    <property type="project" value="InterPro"/>
</dbReference>
<dbReference type="STRING" id="551995.SAMN05192574_106234"/>
<evidence type="ECO:0000259" key="1">
    <source>
        <dbReference type="PROSITE" id="PS51186"/>
    </source>
</evidence>
<organism evidence="2 3">
    <name type="scientific">Mucilaginibacter gossypiicola</name>
    <dbReference type="NCBI Taxonomy" id="551995"/>
    <lineage>
        <taxon>Bacteria</taxon>
        <taxon>Pseudomonadati</taxon>
        <taxon>Bacteroidota</taxon>
        <taxon>Sphingobacteriia</taxon>
        <taxon>Sphingobacteriales</taxon>
        <taxon>Sphingobacteriaceae</taxon>
        <taxon>Mucilaginibacter</taxon>
    </lineage>
</organism>
<dbReference type="CDD" id="cd04301">
    <property type="entry name" value="NAT_SF"/>
    <property type="match status" value="1"/>
</dbReference>
<evidence type="ECO:0000313" key="3">
    <source>
        <dbReference type="Proteomes" id="UP000198942"/>
    </source>
</evidence>
<keyword evidence="2" id="KW-0808">Transferase</keyword>
<sequence length="178" mass="20361">MVGEARRHNETLTSSYYFNGIKIPHFGKFPIFAGMIRFIKVDELLHVRNEVLREGKLTLDECRFPSDNNQGNFHLGYFVDDELACIASFHRQSYGEFAGVGYQLRGMATIEKYRGQGLGNQLVNFALVYLRGQQAGYLWCNARKKAVRFYSGLGFEIVSPEFEVPGIGPHHVMYVKIR</sequence>
<dbReference type="EMBL" id="FOCL01000006">
    <property type="protein sequence ID" value="SEO24334.1"/>
    <property type="molecule type" value="Genomic_DNA"/>
</dbReference>
<dbReference type="SUPFAM" id="SSF55729">
    <property type="entry name" value="Acyl-CoA N-acyltransferases (Nat)"/>
    <property type="match status" value="1"/>
</dbReference>